<dbReference type="GeneID" id="64188221"/>
<dbReference type="EMBL" id="JASNVK010000028">
    <property type="protein sequence ID" value="MDK4301685.1"/>
    <property type="molecule type" value="Genomic_DNA"/>
</dbReference>
<evidence type="ECO:0000313" key="4">
    <source>
        <dbReference type="Proteomes" id="UP001243856"/>
    </source>
</evidence>
<dbReference type="InterPro" id="IPR002060">
    <property type="entry name" value="Squ/phyt_synthse"/>
</dbReference>
<comment type="caution">
    <text evidence="2">The sequence shown here is derived from an EMBL/GenBank/DDBJ whole genome shotgun (WGS) entry which is preliminary data.</text>
</comment>
<name>A0AAP4BV64_9CORY</name>
<dbReference type="SFLD" id="SFLDS00005">
    <property type="entry name" value="Isoprenoid_Synthase_Type_I"/>
    <property type="match status" value="1"/>
</dbReference>
<dbReference type="PANTHER" id="PTHR31480">
    <property type="entry name" value="BIFUNCTIONAL LYCOPENE CYCLASE/PHYTOENE SYNTHASE"/>
    <property type="match status" value="1"/>
</dbReference>
<dbReference type="Pfam" id="PF00494">
    <property type="entry name" value="SQS_PSY"/>
    <property type="match status" value="1"/>
</dbReference>
<keyword evidence="4" id="KW-1185">Reference proteome</keyword>
<dbReference type="InterPro" id="IPR044843">
    <property type="entry name" value="Trans_IPPS_bact-type"/>
</dbReference>
<dbReference type="EMBL" id="JASNVP010000016">
    <property type="protein sequence ID" value="MDK4327089.1"/>
    <property type="molecule type" value="Genomic_DNA"/>
</dbReference>
<organism evidence="2 3">
    <name type="scientific">Corynebacterium propinquum</name>
    <dbReference type="NCBI Taxonomy" id="43769"/>
    <lineage>
        <taxon>Bacteria</taxon>
        <taxon>Bacillati</taxon>
        <taxon>Actinomycetota</taxon>
        <taxon>Actinomycetes</taxon>
        <taxon>Mycobacteriales</taxon>
        <taxon>Corynebacteriaceae</taxon>
        <taxon>Corynebacterium</taxon>
    </lineage>
</organism>
<dbReference type="SUPFAM" id="SSF48576">
    <property type="entry name" value="Terpenoid synthases"/>
    <property type="match status" value="1"/>
</dbReference>
<sequence>MEPFHRHEALFHYDCLANKAAAEVIKSYSSSFHAATCLYPTQIRQDIRNIYAVVRIADEIVDGTVDQALQGSPTTALDKYEKLVLEAPQHRFHTDLILHAYANTARRCELSNEHMKAFFRSMRMDLGKTDYTGPELADYIYGSAEVIGLICLDIFFQQYPKPDSATWQRLQDGAKRLGAGFQKANFLRDYTDDVTIRGRYYYTELATDSANEAYERIIQEIYSDFAFAEEVLKFLPNRVQPAVRAALRIYDQLAQQLAENPAAVLGNSAERARLSVPKLTKAGVLTRCIAEFGYGAIHQKLQQNPRRKHNP</sequence>
<dbReference type="GO" id="GO:0004311">
    <property type="term" value="F:geranylgeranyl diphosphate synthase activity"/>
    <property type="evidence" value="ECO:0007669"/>
    <property type="project" value="InterPro"/>
</dbReference>
<dbReference type="Proteomes" id="UP001243856">
    <property type="component" value="Unassembled WGS sequence"/>
</dbReference>
<gene>
    <name evidence="1" type="ORF">QPX45_10675</name>
    <name evidence="2" type="ORF">QPX54_11325</name>
</gene>
<dbReference type="Gene3D" id="1.10.600.10">
    <property type="entry name" value="Farnesyl Diphosphate Synthase"/>
    <property type="match status" value="1"/>
</dbReference>
<evidence type="ECO:0000313" key="1">
    <source>
        <dbReference type="EMBL" id="MDK4301685.1"/>
    </source>
</evidence>
<evidence type="ECO:0000313" key="3">
    <source>
        <dbReference type="Proteomes" id="UP001226160"/>
    </source>
</evidence>
<dbReference type="InterPro" id="IPR008949">
    <property type="entry name" value="Isoprenoid_synthase_dom_sf"/>
</dbReference>
<dbReference type="AlphaFoldDB" id="A0AAP4BV64"/>
<reference evidence="2 4" key="1">
    <citation type="submission" date="2023-05" db="EMBL/GenBank/DDBJ databases">
        <title>Metabolic capabilities are highly conserved among human nasal-associated Corynebacterium species in pangenomic analyses.</title>
        <authorList>
            <person name="Tran T.H."/>
            <person name="Roberts A.Q."/>
            <person name="Escapa I.F."/>
            <person name="Gao W."/>
            <person name="Conlan S."/>
            <person name="Kong H."/>
            <person name="Segre J.A."/>
            <person name="Kelly M.S."/>
            <person name="Lemon K.P."/>
        </authorList>
    </citation>
    <scope>NUCLEOTIDE SEQUENCE</scope>
    <source>
        <strain evidence="2">KPL2654</strain>
        <strain evidence="1 4">KPL2811</strain>
    </source>
</reference>
<evidence type="ECO:0000313" key="2">
    <source>
        <dbReference type="EMBL" id="MDK4327089.1"/>
    </source>
</evidence>
<proteinExistence type="predicted"/>
<dbReference type="SFLD" id="SFLDG01018">
    <property type="entry name" value="Squalene/Phytoene_Synthase_Lik"/>
    <property type="match status" value="1"/>
</dbReference>
<dbReference type="Proteomes" id="UP001226160">
    <property type="component" value="Unassembled WGS sequence"/>
</dbReference>
<dbReference type="SFLD" id="SFLDG01212">
    <property type="entry name" value="Phytoene_synthase_like"/>
    <property type="match status" value="1"/>
</dbReference>
<dbReference type="RefSeq" id="WP_018121623.1">
    <property type="nucleotide sequence ID" value="NZ_CBCRTU010000019.1"/>
</dbReference>
<accession>A0AAP4BV64</accession>
<protein>
    <submittedName>
        <fullName evidence="2">Squalene/phytoene synthase family protein</fullName>
    </submittedName>
</protein>